<proteinExistence type="predicted"/>
<sequence>MNITRISLKQTTENIQIPDWAKTIVIHADTTAPYSEKKLQQIYWLFFKTLGITDESRKKYTLRFHVRFARPDCDYYVEFADMIINDRVRF</sequence>
<accession>A0A8S5T2G3</accession>
<organism evidence="1">
    <name type="scientific">Myoviridae sp. ct5ra14</name>
    <dbReference type="NCBI Taxonomy" id="2827659"/>
    <lineage>
        <taxon>Viruses</taxon>
        <taxon>Duplodnaviria</taxon>
        <taxon>Heunggongvirae</taxon>
        <taxon>Uroviricota</taxon>
        <taxon>Caudoviricetes</taxon>
    </lineage>
</organism>
<protein>
    <submittedName>
        <fullName evidence="1">Uncharacterized protein</fullName>
    </submittedName>
</protein>
<evidence type="ECO:0000313" key="1">
    <source>
        <dbReference type="EMBL" id="DAF57211.1"/>
    </source>
</evidence>
<reference evidence="1" key="1">
    <citation type="journal article" date="2021" name="Proc. Natl. Acad. Sci. U.S.A.">
        <title>A Catalog of Tens of Thousands of Viruses from Human Metagenomes Reveals Hidden Associations with Chronic Diseases.</title>
        <authorList>
            <person name="Tisza M.J."/>
            <person name="Buck C.B."/>
        </authorList>
    </citation>
    <scope>NUCLEOTIDE SEQUENCE</scope>
    <source>
        <strain evidence="1">Ct5ra14</strain>
    </source>
</reference>
<dbReference type="EMBL" id="BK032730">
    <property type="protein sequence ID" value="DAF57211.1"/>
    <property type="molecule type" value="Genomic_DNA"/>
</dbReference>
<name>A0A8S5T2G3_9CAUD</name>